<evidence type="ECO:0000313" key="20">
    <source>
        <dbReference type="Proteomes" id="UP000507470"/>
    </source>
</evidence>
<dbReference type="GO" id="GO:0016567">
    <property type="term" value="P:protein ubiquitination"/>
    <property type="evidence" value="ECO:0007669"/>
    <property type="project" value="UniProtKB-UniPathway"/>
</dbReference>
<dbReference type="SUPFAM" id="SSF57850">
    <property type="entry name" value="RING/U-box"/>
    <property type="match status" value="2"/>
</dbReference>
<dbReference type="GO" id="GO:0016020">
    <property type="term" value="C:membrane"/>
    <property type="evidence" value="ECO:0007669"/>
    <property type="project" value="UniProtKB-SubCell"/>
</dbReference>
<proteinExistence type="predicted"/>
<evidence type="ECO:0000256" key="16">
    <source>
        <dbReference type="SAM" id="Phobius"/>
    </source>
</evidence>
<evidence type="ECO:0000256" key="3">
    <source>
        <dbReference type="ARBA" id="ARBA00004906"/>
    </source>
</evidence>
<evidence type="ECO:0000256" key="10">
    <source>
        <dbReference type="ARBA" id="ARBA00022833"/>
    </source>
</evidence>
<evidence type="ECO:0000256" key="9">
    <source>
        <dbReference type="ARBA" id="ARBA00022786"/>
    </source>
</evidence>
<feature type="compositionally biased region" description="Basic and acidic residues" evidence="15">
    <location>
        <begin position="278"/>
        <end position="292"/>
    </location>
</feature>
<dbReference type="Pfam" id="PF00569">
    <property type="entry name" value="ZZ"/>
    <property type="match status" value="2"/>
</dbReference>
<evidence type="ECO:0000259" key="18">
    <source>
        <dbReference type="PROSITE" id="PS51416"/>
    </source>
</evidence>
<feature type="transmembrane region" description="Helical" evidence="16">
    <location>
        <begin position="1277"/>
        <end position="1300"/>
    </location>
</feature>
<dbReference type="PROSITE" id="PS50135">
    <property type="entry name" value="ZF_ZZ_2"/>
    <property type="match status" value="2"/>
</dbReference>
<dbReference type="InterPro" id="IPR010606">
    <property type="entry name" value="Mib_Herc2"/>
</dbReference>
<dbReference type="PANTHER" id="PTHR24202">
    <property type="entry name" value="E3 UBIQUITIN-PROTEIN LIGASE MIB2"/>
    <property type="match status" value="1"/>
</dbReference>
<dbReference type="EMBL" id="CACVKT020005331">
    <property type="protein sequence ID" value="CAC5394616.1"/>
    <property type="molecule type" value="Genomic_DNA"/>
</dbReference>
<feature type="transmembrane region" description="Helical" evidence="16">
    <location>
        <begin position="1136"/>
        <end position="1159"/>
    </location>
</feature>
<dbReference type="SMART" id="SM00291">
    <property type="entry name" value="ZnF_ZZ"/>
    <property type="match status" value="2"/>
</dbReference>
<feature type="region of interest" description="Disordered" evidence="15">
    <location>
        <begin position="827"/>
        <end position="847"/>
    </location>
</feature>
<dbReference type="InterPro" id="IPR043145">
    <property type="entry name" value="Znf_ZZ_sf"/>
</dbReference>
<keyword evidence="19" id="KW-0808">Transferase</keyword>
<sequence>MDHIRKHYGGEKIKSGLRVIRSRSWIPPEGYKYDKKVREIGTIINVAKGGVVKVQWDSSDGIENCVKGENGQYDLLLFDNAQIGVMHSHVQCGGCGEHPLRGIRWKCRNCVNYDLCTRCYMEDEHDFTGHKFKRIQSENAKGEQMMSRIGLGDYTTAIGIGEGATVKLRSDDKLEGTVQELLDKKIEAFRSDAKVKWNDCEVRYAVGTDGKCELKFTKEGKGPQYYADHLPVVSSDSAVNGLRVVRGPAWKENDKDDGGLGYVGTIVKIHKKSSRNTTTDDKSIQDQGVSRDQKKKSQIVDVQWDNGNTCQYDVQNELLRILDNGPLGVEHESYFCDICNQPGDFNECIKGFRWQCLDCEDYDLCNKCYMENGHDVTHKFQRVIAPNKWEQTSDSKFSRENSKSIPSFGIFKGAKVVEVDAQNYDETKPTEETGTVIEICNCKMDNGRSEVEVNWLVRNESRHETTSTHDLLELRSTEGLRFYVYHDHLPILGKEKDKSNNLAKHPPKKKVTFKPSLFIIFADHPEVEKGDGTQPKEDNMEKLVDEVMEFAKKTRLPCLVAGRQIMFYGGSSNSVFIHYKTNKDVIQELVKKGFKQFERGDVVKDEDDIYYFKRMAEYVYGETVLPVIISLRKGAFRKTVMSSAAESKIPIIRFKKHTFDVTVLTPVKYTNNERSVKMTEHITNVKNPWSVQKSKSKFYNLGRYDDEDDPDEIAFISEGPSDYKDNLDAIICCLIIGVSMKSKSPEKRIYGKYTDMYPNALSMYLLKEGKWKIPKEHITKSFNQRSIEYIYEKDLADDFEHGLWSELQNDTNMAFRSPRLTELGEKRERSRFVNSSGGDSDSDDDSDVEDIAFDEYDSHMDKPEGRTKAKELKVSISELYGLIFLALLQKQYWNGAKQLIETGFIRIHHILVGCVILENTANSWQTAPLVQDRLRRLNTKKTSVTAVKSWVHRRCYKDTEQNISGQQRSEEYYKQNVVWIRTQRSKNDCCFHCSRSLSHHTVTFDDGNYGNTSDAMVGFLCLLFAYAYMLLFDYRENGISHTDYFIITWMHIVSIIRNKWKSYANDWWNRLDWLSILVYTLGMCLKFGERRVQQDASKVLLVVAFILLCIRILNLFCMSEILGPKLVMIRKMFSDTVAFMAIMTVIMMCYNISFHALLYTNSQFSWSQLEKITQNGYWMLFGELNLDGEKLSVPDCTFNRTLFDSGVLQRCPSQFGLLLVPYLKAFYGLIAVILLLNLLIAMYSNTFKEVHEEAEFYWSQLQNDFLEEYSAKTIFPIHVQLLVLPVVIIHTFIWFCCPYLGGKLCEKCRRDDNGRKDDVEEGTTLNRGPMFVRVFLYNTNFDLKLKSTNEAEGNGAMKAKGEIDIMETDRITKLQIQLDSNSYKLEQLNERNDKRNQKLLNKQKEMDKYLRDMKKYLRDMKIMVRIKNCQNYENGDFTSDEEEEEKKSDSTTSDEEDSGELSSSFDLEPSNDPDCKMQ</sequence>
<evidence type="ECO:0000256" key="4">
    <source>
        <dbReference type="ARBA" id="ARBA00022490"/>
    </source>
</evidence>
<evidence type="ECO:0000256" key="2">
    <source>
        <dbReference type="ARBA" id="ARBA00004496"/>
    </source>
</evidence>
<dbReference type="GO" id="GO:0005737">
    <property type="term" value="C:cytoplasm"/>
    <property type="evidence" value="ECO:0007669"/>
    <property type="project" value="UniProtKB-SubCell"/>
</dbReference>
<keyword evidence="5 16" id="KW-0812">Transmembrane</keyword>
<dbReference type="PROSITE" id="PS51416">
    <property type="entry name" value="MIB_HERC2"/>
    <property type="match status" value="1"/>
</dbReference>
<evidence type="ECO:0000259" key="17">
    <source>
        <dbReference type="PROSITE" id="PS50135"/>
    </source>
</evidence>
<protein>
    <submittedName>
        <fullName evidence="19">MIB</fullName>
        <ecNumber evidence="19">2.3.2.27</ecNumber>
    </submittedName>
</protein>
<dbReference type="GO" id="GO:0008270">
    <property type="term" value="F:zinc ion binding"/>
    <property type="evidence" value="ECO:0007669"/>
    <property type="project" value="UniProtKB-KW"/>
</dbReference>
<feature type="domain" description="MIB/HERC2" evidence="18">
    <location>
        <begin position="230"/>
        <end position="330"/>
    </location>
</feature>
<dbReference type="Pfam" id="PF00520">
    <property type="entry name" value="Ion_trans"/>
    <property type="match status" value="1"/>
</dbReference>
<keyword evidence="7" id="KW-0677">Repeat</keyword>
<feature type="transmembrane region" description="Helical" evidence="16">
    <location>
        <begin position="1225"/>
        <end position="1243"/>
    </location>
</feature>
<feature type="region of interest" description="Disordered" evidence="15">
    <location>
        <begin position="274"/>
        <end position="296"/>
    </location>
</feature>
<dbReference type="SUPFAM" id="SSF159034">
    <property type="entry name" value="Mib/herc2 domain-like"/>
    <property type="match status" value="2"/>
</dbReference>
<feature type="domain" description="ZZ-type" evidence="17">
    <location>
        <begin position="331"/>
        <end position="388"/>
    </location>
</feature>
<evidence type="ECO:0000256" key="12">
    <source>
        <dbReference type="ARBA" id="ARBA00023136"/>
    </source>
</evidence>
<feature type="transmembrane region" description="Helical" evidence="16">
    <location>
        <begin position="1015"/>
        <end position="1032"/>
    </location>
</feature>
<dbReference type="Gene3D" id="2.30.30.40">
    <property type="entry name" value="SH3 Domains"/>
    <property type="match status" value="2"/>
</dbReference>
<dbReference type="InterPro" id="IPR037252">
    <property type="entry name" value="Mib_Herc2_sf"/>
</dbReference>
<accession>A0A6J8CGJ3</accession>
<evidence type="ECO:0000256" key="6">
    <source>
        <dbReference type="ARBA" id="ARBA00022723"/>
    </source>
</evidence>
<keyword evidence="19" id="KW-0012">Acyltransferase</keyword>
<evidence type="ECO:0000256" key="13">
    <source>
        <dbReference type="PROSITE-ProRule" id="PRU00228"/>
    </source>
</evidence>
<keyword evidence="6" id="KW-0479">Metal-binding</keyword>
<dbReference type="OrthoDB" id="9994106at2759"/>
<feature type="transmembrane region" description="Helical" evidence="16">
    <location>
        <begin position="1099"/>
        <end position="1116"/>
    </location>
</feature>
<dbReference type="GO" id="GO:0005216">
    <property type="term" value="F:monoatomic ion channel activity"/>
    <property type="evidence" value="ECO:0007669"/>
    <property type="project" value="InterPro"/>
</dbReference>
<dbReference type="InterPro" id="IPR005821">
    <property type="entry name" value="Ion_trans_dom"/>
</dbReference>
<comment type="pathway">
    <text evidence="3">Protein modification; protein ubiquitination.</text>
</comment>
<dbReference type="Gene3D" id="3.30.60.90">
    <property type="match status" value="2"/>
</dbReference>
<evidence type="ECO:0000313" key="19">
    <source>
        <dbReference type="EMBL" id="CAC5394616.1"/>
    </source>
</evidence>
<keyword evidence="12 16" id="KW-0472">Membrane</keyword>
<dbReference type="GO" id="GO:0061630">
    <property type="term" value="F:ubiquitin protein ligase activity"/>
    <property type="evidence" value="ECO:0007669"/>
    <property type="project" value="UniProtKB-EC"/>
</dbReference>
<organism evidence="19 20">
    <name type="scientific">Mytilus coruscus</name>
    <name type="common">Sea mussel</name>
    <dbReference type="NCBI Taxonomy" id="42192"/>
    <lineage>
        <taxon>Eukaryota</taxon>
        <taxon>Metazoa</taxon>
        <taxon>Spiralia</taxon>
        <taxon>Lophotrochozoa</taxon>
        <taxon>Mollusca</taxon>
        <taxon>Bivalvia</taxon>
        <taxon>Autobranchia</taxon>
        <taxon>Pteriomorphia</taxon>
        <taxon>Mytilida</taxon>
        <taxon>Mytiloidea</taxon>
        <taxon>Mytilidae</taxon>
        <taxon>Mytilinae</taxon>
        <taxon>Mytilus</taxon>
    </lineage>
</organism>
<feature type="region of interest" description="Disordered" evidence="15">
    <location>
        <begin position="1433"/>
        <end position="1478"/>
    </location>
</feature>
<evidence type="ECO:0000256" key="5">
    <source>
        <dbReference type="ARBA" id="ARBA00022692"/>
    </source>
</evidence>
<dbReference type="PROSITE" id="PS01357">
    <property type="entry name" value="ZF_ZZ_1"/>
    <property type="match status" value="1"/>
</dbReference>
<keyword evidence="14" id="KW-0175">Coiled coil</keyword>
<reference evidence="19 20" key="1">
    <citation type="submission" date="2020-06" db="EMBL/GenBank/DDBJ databases">
        <authorList>
            <person name="Li R."/>
            <person name="Bekaert M."/>
        </authorList>
    </citation>
    <scope>NUCLEOTIDE SEQUENCE [LARGE SCALE GENOMIC DNA]</scope>
    <source>
        <strain evidence="20">wild</strain>
    </source>
</reference>
<evidence type="ECO:0000256" key="1">
    <source>
        <dbReference type="ARBA" id="ARBA00004141"/>
    </source>
</evidence>
<evidence type="ECO:0000256" key="14">
    <source>
        <dbReference type="SAM" id="Coils"/>
    </source>
</evidence>
<evidence type="ECO:0000256" key="7">
    <source>
        <dbReference type="ARBA" id="ARBA00022737"/>
    </source>
</evidence>
<dbReference type="EC" id="2.3.2.27" evidence="19"/>
<dbReference type="Proteomes" id="UP000507470">
    <property type="component" value="Unassembled WGS sequence"/>
</dbReference>
<keyword evidence="10" id="KW-0862">Zinc</keyword>
<name>A0A6J8CGJ3_MYTCO</name>
<comment type="subcellular location">
    <subcellularLocation>
        <location evidence="2">Cytoplasm</location>
    </subcellularLocation>
    <subcellularLocation>
        <location evidence="1">Membrane</location>
        <topology evidence="1">Multi-pass membrane protein</topology>
    </subcellularLocation>
</comment>
<gene>
    <name evidence="19" type="ORF">MCOR_29348</name>
</gene>
<feature type="domain" description="ZZ-type" evidence="17">
    <location>
        <begin position="87"/>
        <end position="140"/>
    </location>
</feature>
<dbReference type="PANTHER" id="PTHR24202:SF4">
    <property type="entry name" value="E3 UBIQUITIN-PROTEIN LIGASE MIB2-RELATED"/>
    <property type="match status" value="1"/>
</dbReference>
<keyword evidence="11 16" id="KW-1133">Transmembrane helix</keyword>
<evidence type="ECO:0000256" key="15">
    <source>
        <dbReference type="SAM" id="MobiDB-lite"/>
    </source>
</evidence>
<dbReference type="UniPathway" id="UPA00143"/>
<keyword evidence="20" id="KW-1185">Reference proteome</keyword>
<dbReference type="InterPro" id="IPR000433">
    <property type="entry name" value="Znf_ZZ"/>
</dbReference>
<evidence type="ECO:0000256" key="11">
    <source>
        <dbReference type="ARBA" id="ARBA00022989"/>
    </source>
</evidence>
<feature type="coiled-coil region" evidence="14">
    <location>
        <begin position="1371"/>
        <end position="1419"/>
    </location>
</feature>
<keyword evidence="8 13" id="KW-0863">Zinc-finger</keyword>
<evidence type="ECO:0000256" key="8">
    <source>
        <dbReference type="ARBA" id="ARBA00022771"/>
    </source>
</evidence>
<keyword evidence="9" id="KW-0833">Ubl conjugation pathway</keyword>
<keyword evidence="4" id="KW-0963">Cytoplasm</keyword>